<dbReference type="HOGENOM" id="CLU_000680_30_3_1"/>
<feature type="domain" description="RNase H type-1" evidence="1">
    <location>
        <begin position="27"/>
        <end position="90"/>
    </location>
</feature>
<dbReference type="GO" id="GO:0004523">
    <property type="term" value="F:RNA-DNA hybrid ribonuclease activity"/>
    <property type="evidence" value="ECO:0000318"/>
    <property type="project" value="GO_Central"/>
</dbReference>
<dbReference type="Proteomes" id="UP000000305">
    <property type="component" value="Unassembled WGS sequence"/>
</dbReference>
<dbReference type="AlphaFoldDB" id="E9GT08"/>
<keyword evidence="3" id="KW-1185">Reference proteome</keyword>
<dbReference type="KEGG" id="dpx:DAPPUDRAFT_247862"/>
<proteinExistence type="predicted"/>
<dbReference type="EMBL" id="GL732563">
    <property type="protein sequence ID" value="EFX77287.1"/>
    <property type="molecule type" value="Genomic_DNA"/>
</dbReference>
<dbReference type="InterPro" id="IPR012337">
    <property type="entry name" value="RNaseH-like_sf"/>
</dbReference>
<dbReference type="GO" id="GO:0043137">
    <property type="term" value="P:DNA replication, removal of RNA primer"/>
    <property type="evidence" value="ECO:0000318"/>
    <property type="project" value="GO_Central"/>
</dbReference>
<organism evidence="2 3">
    <name type="scientific">Daphnia pulex</name>
    <name type="common">Water flea</name>
    <dbReference type="NCBI Taxonomy" id="6669"/>
    <lineage>
        <taxon>Eukaryota</taxon>
        <taxon>Metazoa</taxon>
        <taxon>Ecdysozoa</taxon>
        <taxon>Arthropoda</taxon>
        <taxon>Crustacea</taxon>
        <taxon>Branchiopoda</taxon>
        <taxon>Diplostraca</taxon>
        <taxon>Cladocera</taxon>
        <taxon>Anomopoda</taxon>
        <taxon>Daphniidae</taxon>
        <taxon>Daphnia</taxon>
    </lineage>
</organism>
<name>E9GT08_DAPPU</name>
<dbReference type="InterPro" id="IPR002156">
    <property type="entry name" value="RNaseH_domain"/>
</dbReference>
<dbReference type="GO" id="GO:0003676">
    <property type="term" value="F:nucleic acid binding"/>
    <property type="evidence" value="ECO:0007669"/>
    <property type="project" value="InterPro"/>
</dbReference>
<reference evidence="2 3" key="1">
    <citation type="journal article" date="2011" name="Science">
        <title>The ecoresponsive genome of Daphnia pulex.</title>
        <authorList>
            <person name="Colbourne J.K."/>
            <person name="Pfrender M.E."/>
            <person name="Gilbert D."/>
            <person name="Thomas W.K."/>
            <person name="Tucker A."/>
            <person name="Oakley T.H."/>
            <person name="Tokishita S."/>
            <person name="Aerts A."/>
            <person name="Arnold G.J."/>
            <person name="Basu M.K."/>
            <person name="Bauer D.J."/>
            <person name="Caceres C.E."/>
            <person name="Carmel L."/>
            <person name="Casola C."/>
            <person name="Choi J.H."/>
            <person name="Detter J.C."/>
            <person name="Dong Q."/>
            <person name="Dusheyko S."/>
            <person name="Eads B.D."/>
            <person name="Frohlich T."/>
            <person name="Geiler-Samerotte K.A."/>
            <person name="Gerlach D."/>
            <person name="Hatcher P."/>
            <person name="Jogdeo S."/>
            <person name="Krijgsveld J."/>
            <person name="Kriventseva E.V."/>
            <person name="Kultz D."/>
            <person name="Laforsch C."/>
            <person name="Lindquist E."/>
            <person name="Lopez J."/>
            <person name="Manak J.R."/>
            <person name="Muller J."/>
            <person name="Pangilinan J."/>
            <person name="Patwardhan R.P."/>
            <person name="Pitluck S."/>
            <person name="Pritham E.J."/>
            <person name="Rechtsteiner A."/>
            <person name="Rho M."/>
            <person name="Rogozin I.B."/>
            <person name="Sakarya O."/>
            <person name="Salamov A."/>
            <person name="Schaack S."/>
            <person name="Shapiro H."/>
            <person name="Shiga Y."/>
            <person name="Skalitzky C."/>
            <person name="Smith Z."/>
            <person name="Souvorov A."/>
            <person name="Sung W."/>
            <person name="Tang Z."/>
            <person name="Tsuchiya D."/>
            <person name="Tu H."/>
            <person name="Vos H."/>
            <person name="Wang M."/>
            <person name="Wolf Y.I."/>
            <person name="Yamagata H."/>
            <person name="Yamada T."/>
            <person name="Ye Y."/>
            <person name="Shaw J.R."/>
            <person name="Andrews J."/>
            <person name="Crease T.J."/>
            <person name="Tang H."/>
            <person name="Lucas S.M."/>
            <person name="Robertson H.M."/>
            <person name="Bork P."/>
            <person name="Koonin E.V."/>
            <person name="Zdobnov E.M."/>
            <person name="Grigoriev I.V."/>
            <person name="Lynch M."/>
            <person name="Boore J.L."/>
        </authorList>
    </citation>
    <scope>NUCLEOTIDE SEQUENCE [LARGE SCALE GENOMIC DNA]</scope>
</reference>
<dbReference type="eggNOG" id="ENOG502RWFS">
    <property type="taxonomic scope" value="Eukaryota"/>
</dbReference>
<dbReference type="InterPro" id="IPR036397">
    <property type="entry name" value="RNaseH_sf"/>
</dbReference>
<dbReference type="PhylomeDB" id="E9GT08"/>
<gene>
    <name evidence="2" type="ORF">DAPPUDRAFT_247862</name>
</gene>
<evidence type="ECO:0000313" key="2">
    <source>
        <dbReference type="EMBL" id="EFX77287.1"/>
    </source>
</evidence>
<evidence type="ECO:0000259" key="1">
    <source>
        <dbReference type="Pfam" id="PF00075"/>
    </source>
</evidence>
<evidence type="ECO:0000313" key="3">
    <source>
        <dbReference type="Proteomes" id="UP000000305"/>
    </source>
</evidence>
<dbReference type="InParanoid" id="E9GT08"/>
<dbReference type="OrthoDB" id="6371827at2759"/>
<dbReference type="OMA" id="ECANPSG"/>
<dbReference type="Pfam" id="PF00075">
    <property type="entry name" value="RNase_H"/>
    <property type="match status" value="1"/>
</dbReference>
<dbReference type="SUPFAM" id="SSF53098">
    <property type="entry name" value="Ribonuclease H-like"/>
    <property type="match status" value="1"/>
</dbReference>
<protein>
    <recommendedName>
        <fullName evidence="1">RNase H type-1 domain-containing protein</fullName>
    </recommendedName>
</protein>
<sequence length="211" mass="23324">MTKAKPGPSTQTLMIMFKSLVRSKIDYSDSSTAIKTIASNTHTDNDTVATTRELIASLKSSGTLTTLAWIPSHTGIEGNETADRLASNECANPSGNQATIQLSPSEEISTVKPNWAGSLLQSLKCCQKKCVTTKSRIGIIKWHQHHNRQTAICLHRLRTGNHHLNSFRHRIDQEEDPSCRNGCEAIEDSNHVITSCRKNEAHRQALRALLT</sequence>
<accession>E9GT08</accession>
<dbReference type="Gene3D" id="3.30.420.10">
    <property type="entry name" value="Ribonuclease H-like superfamily/Ribonuclease H"/>
    <property type="match status" value="1"/>
</dbReference>